<accession>A0A9J7HK49</accession>
<name>A0A9J7HK49_BRAFL</name>
<reference evidence="1" key="1">
    <citation type="journal article" date="2020" name="Nat. Ecol. Evol.">
        <title>Deeply conserved synteny resolves early events in vertebrate evolution.</title>
        <authorList>
            <person name="Simakov O."/>
            <person name="Marletaz F."/>
            <person name="Yue J.X."/>
            <person name="O'Connell B."/>
            <person name="Jenkins J."/>
            <person name="Brandt A."/>
            <person name="Calef R."/>
            <person name="Tung C.H."/>
            <person name="Huang T.K."/>
            <person name="Schmutz J."/>
            <person name="Satoh N."/>
            <person name="Yu J.K."/>
            <person name="Putnam N.H."/>
            <person name="Green R.E."/>
            <person name="Rokhsar D.S."/>
        </authorList>
    </citation>
    <scope>NUCLEOTIDE SEQUENCE [LARGE SCALE GENOMIC DNA]</scope>
    <source>
        <strain evidence="1">S238N-H82</strain>
    </source>
</reference>
<sequence length="157" mass="16861">MGLGTVSTGPMRVAVVCPNTASSPAVTTPPVCRHVSWGTDVRTALTGRTRGPVTLRRLWGVSGAPVATAVRPSTVTRHASLTRSGVTVTRTVWGRRTSRAVETPHLWKMAEGQVTGGLQWAKSRPQNRHAAKGRSETKQLEISMLGAMGPRTRPWFG</sequence>
<dbReference type="AlphaFoldDB" id="A0A9J7HK49"/>
<dbReference type="KEGG" id="bfo:118405506"/>
<gene>
    <name evidence="2" type="primary">LOC118405506</name>
</gene>
<protein>
    <submittedName>
        <fullName evidence="2">Uncharacterized protein LOC118405506</fullName>
    </submittedName>
</protein>
<evidence type="ECO:0000313" key="2">
    <source>
        <dbReference type="RefSeq" id="XP_035660901.1"/>
    </source>
</evidence>
<evidence type="ECO:0000313" key="1">
    <source>
        <dbReference type="Proteomes" id="UP000001554"/>
    </source>
</evidence>
<dbReference type="RefSeq" id="XP_035660901.1">
    <property type="nucleotide sequence ID" value="XM_035805008.1"/>
</dbReference>
<proteinExistence type="predicted"/>
<dbReference type="GeneID" id="118405506"/>
<organism evidence="1 2">
    <name type="scientific">Branchiostoma floridae</name>
    <name type="common">Florida lancelet</name>
    <name type="synonym">Amphioxus</name>
    <dbReference type="NCBI Taxonomy" id="7739"/>
    <lineage>
        <taxon>Eukaryota</taxon>
        <taxon>Metazoa</taxon>
        <taxon>Chordata</taxon>
        <taxon>Cephalochordata</taxon>
        <taxon>Leptocardii</taxon>
        <taxon>Amphioxiformes</taxon>
        <taxon>Branchiostomatidae</taxon>
        <taxon>Branchiostoma</taxon>
    </lineage>
</organism>
<dbReference type="Proteomes" id="UP000001554">
    <property type="component" value="Chromosome 18"/>
</dbReference>
<reference evidence="2" key="2">
    <citation type="submission" date="2025-08" db="UniProtKB">
        <authorList>
            <consortium name="RefSeq"/>
        </authorList>
    </citation>
    <scope>IDENTIFICATION</scope>
    <source>
        <strain evidence="2">S238N-H82</strain>
        <tissue evidence="2">Testes</tissue>
    </source>
</reference>
<keyword evidence="1" id="KW-1185">Reference proteome</keyword>